<proteinExistence type="predicted"/>
<dbReference type="PANTHER" id="PTHR36142">
    <property type="entry name" value="METALLO-HYDROLASE/OXIDOREDUCTASE SUPERFAMILY PROTEIN"/>
    <property type="match status" value="1"/>
</dbReference>
<dbReference type="Proteomes" id="UP000245956">
    <property type="component" value="Unassembled WGS sequence"/>
</dbReference>
<evidence type="ECO:0000256" key="1">
    <source>
        <dbReference type="SAM" id="MobiDB-lite"/>
    </source>
</evidence>
<organism evidence="2 3">
    <name type="scientific">Purpureocillium lilacinum</name>
    <name type="common">Paecilomyces lilacinus</name>
    <dbReference type="NCBI Taxonomy" id="33203"/>
    <lineage>
        <taxon>Eukaryota</taxon>
        <taxon>Fungi</taxon>
        <taxon>Dikarya</taxon>
        <taxon>Ascomycota</taxon>
        <taxon>Pezizomycotina</taxon>
        <taxon>Sordariomycetes</taxon>
        <taxon>Hypocreomycetidae</taxon>
        <taxon>Hypocreales</taxon>
        <taxon>Ophiocordycipitaceae</taxon>
        <taxon>Purpureocillium</taxon>
    </lineage>
</organism>
<dbReference type="PANTHER" id="PTHR36142:SF2">
    <property type="entry name" value="METALLO-HYDROLASE_OXIDOREDUCTASE SUPERFAMILY PROTEIN"/>
    <property type="match status" value="1"/>
</dbReference>
<dbReference type="Gene3D" id="3.60.15.10">
    <property type="entry name" value="Ribonuclease Z/Hydroxyacylglutathione hydrolase-like"/>
    <property type="match status" value="1"/>
</dbReference>
<dbReference type="AlphaFoldDB" id="A0A2U3E027"/>
<dbReference type="InterPro" id="IPR036866">
    <property type="entry name" value="RibonucZ/Hydroxyglut_hydro"/>
</dbReference>
<gene>
    <name evidence="2" type="ORF">PCL_02270</name>
</gene>
<name>A0A2U3E027_PURLI</name>
<comment type="caution">
    <text evidence="2">The sequence shown here is derived from an EMBL/GenBank/DDBJ whole genome shotgun (WGS) entry which is preliminary data.</text>
</comment>
<dbReference type="EMBL" id="LCWV01000016">
    <property type="protein sequence ID" value="PWI67869.1"/>
    <property type="molecule type" value="Genomic_DNA"/>
</dbReference>
<accession>A0A2U3E027</accession>
<protein>
    <submittedName>
        <fullName evidence="2">Uncharacterized protein</fullName>
    </submittedName>
</protein>
<reference evidence="2 3" key="1">
    <citation type="journal article" date="2016" name="Front. Microbiol.">
        <title>Genome and transcriptome sequences reveal the specific parasitism of the nematophagous Purpureocillium lilacinum 36-1.</title>
        <authorList>
            <person name="Xie J."/>
            <person name="Li S."/>
            <person name="Mo C."/>
            <person name="Xiao X."/>
            <person name="Peng D."/>
            <person name="Wang G."/>
            <person name="Xiao Y."/>
        </authorList>
    </citation>
    <scope>NUCLEOTIDE SEQUENCE [LARGE SCALE GENOMIC DNA]</scope>
    <source>
        <strain evidence="2 3">36-1</strain>
    </source>
</reference>
<evidence type="ECO:0000313" key="2">
    <source>
        <dbReference type="EMBL" id="PWI67869.1"/>
    </source>
</evidence>
<sequence>MGICEAQGSLGLEGHGSKNRVASNGACITVERQASLTCEVGRTMAPGGEERGDKQTRARTQAHATRVPAAAGFEIKKCDQDLHFVILSGRITKKQQGPPGWAWTPPGGPLADADAGADALLTVPERRLASTKASGGLTTEAPLWWQWNRSTRADEPVGQQASQPAKPLTAMLSADQDEWFVDFQFPNSKFSSLARRARVVCVHSNNKSQMYFAKPLVAPMRPPPSLMTTGQPSTTAQIHIIERHPCLAPAWWRCAVKIGRPIRAQTAESQAPTGPWGPCAVLLQQGSRVLSSCRRGPNRIVFESRANESLQAGRGRPLSDSILTFVKSSFDMKSARQMQKLHPTSCNRQLSRAARAHRNCQTTSVQQRHDSLCACIWREVQGGRPRPPTRQVRRLGSELISERGNACGRPRMDDVKDLRLGGGLSSFPTLLSLSLLSSMFVTLALCSPQQLRSILHWNPEGHSSRLTGTECCPPASPWACARSGGGPVRRCDLPAIMGAPPLHHPARESGGGGNSNSKTAAKTAAAAGVQDRFSLRGVEEWASLLRNGPRRPLLTHVNADTTWLIQLPWPASSSSRPPGRTHFNILIDPWLDGPQSDVASWFSTQWHVVPSGVATIAELNLLLRHVETRGDGAALPRTSAAEAVGAPCFVDAVVVSHEFTDHCHRATLEELPPSTPIFATDVAADLIRSWGHFDGVVTIPALGQDVSWRRLTGVGPLPDWLAVGRIITPGNALYYHSAILVAFDLNGDAAQASPATDEGHGAVKNDGGEAIVYSPHGIAAEDLASVPAASGLRTLALLHGLHDVRIWLTKQLNLGALNGLRAVAASGARYWIATHDEVKTGGGLIAPLLRRTAYSLRDAVGHEEAQMGDVPDYTFAELGSGDGLVLA</sequence>
<feature type="region of interest" description="Disordered" evidence="1">
    <location>
        <begin position="499"/>
        <end position="523"/>
    </location>
</feature>
<evidence type="ECO:0000313" key="3">
    <source>
        <dbReference type="Proteomes" id="UP000245956"/>
    </source>
</evidence>